<evidence type="ECO:0000313" key="2">
    <source>
        <dbReference type="Proteomes" id="UP000269774"/>
    </source>
</evidence>
<gene>
    <name evidence="1" type="ORF">EA797_09005</name>
</gene>
<accession>A0A3M2HKZ4</accession>
<evidence type="ECO:0000313" key="1">
    <source>
        <dbReference type="EMBL" id="RMH89688.1"/>
    </source>
</evidence>
<dbReference type="EMBL" id="RFFM01000002">
    <property type="protein sequence ID" value="RMH89688.1"/>
    <property type="molecule type" value="Genomic_DNA"/>
</dbReference>
<organism evidence="1 2">
    <name type="scientific">Stutzerimonas zhaodongensis</name>
    <dbReference type="NCBI Taxonomy" id="1176257"/>
    <lineage>
        <taxon>Bacteria</taxon>
        <taxon>Pseudomonadati</taxon>
        <taxon>Pseudomonadota</taxon>
        <taxon>Gammaproteobacteria</taxon>
        <taxon>Pseudomonadales</taxon>
        <taxon>Pseudomonadaceae</taxon>
        <taxon>Stutzerimonas</taxon>
    </lineage>
</organism>
<comment type="caution">
    <text evidence="1">The sequence shown here is derived from an EMBL/GenBank/DDBJ whole genome shotgun (WGS) entry which is preliminary data.</text>
</comment>
<dbReference type="Proteomes" id="UP000269774">
    <property type="component" value="Unassembled WGS sequence"/>
</dbReference>
<dbReference type="AlphaFoldDB" id="A0A3M2HKZ4"/>
<keyword evidence="2" id="KW-1185">Reference proteome</keyword>
<sequence length="91" mass="10040">MQVSRQILQITKSVISKQVRIFTRSFKKIIPSVLRRKRRMQLKAIPSRCRSVNASAKASLVIGMANGAANVDDLAGYKLQPASLDGTIERG</sequence>
<reference evidence="1 2" key="1">
    <citation type="submission" date="2018-10" db="EMBL/GenBank/DDBJ databases">
        <title>Pseudomonas zhaodongensis NEAU-ST5-21(T) genome.</title>
        <authorList>
            <person name="Peng J."/>
            <person name="Liu Z.-P."/>
        </authorList>
    </citation>
    <scope>NUCLEOTIDE SEQUENCE [LARGE SCALE GENOMIC DNA]</scope>
    <source>
        <strain evidence="1 2">NEAU-ST5-21</strain>
    </source>
</reference>
<name>A0A3M2HKZ4_9GAMM</name>
<proteinExistence type="predicted"/>
<protein>
    <submittedName>
        <fullName evidence="1">Uncharacterized protein</fullName>
    </submittedName>
</protein>